<evidence type="ECO:0000313" key="2">
    <source>
        <dbReference type="Proteomes" id="UP000326396"/>
    </source>
</evidence>
<protein>
    <submittedName>
        <fullName evidence="1">Uncharacterized protein</fullName>
    </submittedName>
</protein>
<reference evidence="1 2" key="1">
    <citation type="submission" date="2019-05" db="EMBL/GenBank/DDBJ databases">
        <title>Mikania micrantha, genome provides insights into the molecular mechanism of rapid growth.</title>
        <authorList>
            <person name="Liu B."/>
        </authorList>
    </citation>
    <scope>NUCLEOTIDE SEQUENCE [LARGE SCALE GENOMIC DNA]</scope>
    <source>
        <strain evidence="1">NLD-2019</strain>
        <tissue evidence="1">Leaf</tissue>
    </source>
</reference>
<keyword evidence="2" id="KW-1185">Reference proteome</keyword>
<proteinExistence type="predicted"/>
<accession>A0A5N6P9U2</accession>
<organism evidence="1 2">
    <name type="scientific">Mikania micrantha</name>
    <name type="common">bitter vine</name>
    <dbReference type="NCBI Taxonomy" id="192012"/>
    <lineage>
        <taxon>Eukaryota</taxon>
        <taxon>Viridiplantae</taxon>
        <taxon>Streptophyta</taxon>
        <taxon>Embryophyta</taxon>
        <taxon>Tracheophyta</taxon>
        <taxon>Spermatophyta</taxon>
        <taxon>Magnoliopsida</taxon>
        <taxon>eudicotyledons</taxon>
        <taxon>Gunneridae</taxon>
        <taxon>Pentapetalae</taxon>
        <taxon>asterids</taxon>
        <taxon>campanulids</taxon>
        <taxon>Asterales</taxon>
        <taxon>Asteraceae</taxon>
        <taxon>Asteroideae</taxon>
        <taxon>Heliantheae alliance</taxon>
        <taxon>Eupatorieae</taxon>
        <taxon>Mikania</taxon>
    </lineage>
</organism>
<evidence type="ECO:0000313" key="1">
    <source>
        <dbReference type="EMBL" id="KAD6118865.1"/>
    </source>
</evidence>
<comment type="caution">
    <text evidence="1">The sequence shown here is derived from an EMBL/GenBank/DDBJ whole genome shotgun (WGS) entry which is preliminary data.</text>
</comment>
<dbReference type="EMBL" id="SZYD01000005">
    <property type="protein sequence ID" value="KAD6118865.1"/>
    <property type="molecule type" value="Genomic_DNA"/>
</dbReference>
<name>A0A5N6P9U2_9ASTR</name>
<sequence>MKILAVEERIKVKMEVGDKGKALVDFMKTLDVQEQNTVTMEAANKGKALVDFDDNDKISMEAGEDGLRCCGVDENVN</sequence>
<dbReference type="AlphaFoldDB" id="A0A5N6P9U2"/>
<dbReference type="Proteomes" id="UP000326396">
    <property type="component" value="Linkage Group LG13"/>
</dbReference>
<gene>
    <name evidence="1" type="ORF">E3N88_10136</name>
</gene>